<evidence type="ECO:0000313" key="9">
    <source>
        <dbReference type="Proteomes" id="UP001165306"/>
    </source>
</evidence>
<dbReference type="InterPro" id="IPR011010">
    <property type="entry name" value="DNA_brk_join_enz"/>
</dbReference>
<comment type="caution">
    <text evidence="8">The sequence shown here is derived from an EMBL/GenBank/DDBJ whole genome shotgun (WGS) entry which is preliminary data.</text>
</comment>
<dbReference type="PROSITE" id="PS51898">
    <property type="entry name" value="TYR_RECOMBINASE"/>
    <property type="match status" value="1"/>
</dbReference>
<dbReference type="InterPro" id="IPR050808">
    <property type="entry name" value="Phage_Integrase"/>
</dbReference>
<dbReference type="Pfam" id="PF00589">
    <property type="entry name" value="Phage_integrase"/>
    <property type="match status" value="1"/>
</dbReference>
<reference evidence="8" key="1">
    <citation type="submission" date="2022-06" db="EMBL/GenBank/DDBJ databases">
        <title>CFH 74404 Thermomicrobiaceae sp.</title>
        <authorList>
            <person name="Ming H."/>
            <person name="Li W.-J."/>
            <person name="Zhao Z."/>
        </authorList>
    </citation>
    <scope>NUCLEOTIDE SEQUENCE</scope>
    <source>
        <strain evidence="8">CFH 74404</strain>
    </source>
</reference>
<dbReference type="AlphaFoldDB" id="A0AA42BDI6"/>
<dbReference type="CDD" id="cd01189">
    <property type="entry name" value="INT_ICEBs1_C_like"/>
    <property type="match status" value="1"/>
</dbReference>
<keyword evidence="3 5" id="KW-0238">DNA-binding</keyword>
<feature type="domain" description="Core-binding (CB)" evidence="7">
    <location>
        <begin position="63"/>
        <end position="141"/>
    </location>
</feature>
<dbReference type="GO" id="GO:0015074">
    <property type="term" value="P:DNA integration"/>
    <property type="evidence" value="ECO:0007669"/>
    <property type="project" value="UniProtKB-KW"/>
</dbReference>
<evidence type="ECO:0000259" key="7">
    <source>
        <dbReference type="PROSITE" id="PS51900"/>
    </source>
</evidence>
<evidence type="ECO:0000256" key="3">
    <source>
        <dbReference type="ARBA" id="ARBA00023125"/>
    </source>
</evidence>
<dbReference type="InterPro" id="IPR002104">
    <property type="entry name" value="Integrase_catalytic"/>
</dbReference>
<dbReference type="InterPro" id="IPR013762">
    <property type="entry name" value="Integrase-like_cat_sf"/>
</dbReference>
<gene>
    <name evidence="8" type="ORF">NET02_11590</name>
</gene>
<comment type="similarity">
    <text evidence="1">Belongs to the 'phage' integrase family.</text>
</comment>
<dbReference type="PANTHER" id="PTHR30629">
    <property type="entry name" value="PROPHAGE INTEGRASE"/>
    <property type="match status" value="1"/>
</dbReference>
<dbReference type="RefSeq" id="WP_284057577.1">
    <property type="nucleotide sequence ID" value="NZ_JAMSLR010000008.1"/>
</dbReference>
<keyword evidence="2" id="KW-0229">DNA integration</keyword>
<dbReference type="Gene3D" id="1.10.150.130">
    <property type="match status" value="1"/>
</dbReference>
<dbReference type="Gene3D" id="1.10.443.10">
    <property type="entry name" value="Intergrase catalytic core"/>
    <property type="match status" value="1"/>
</dbReference>
<keyword evidence="4" id="KW-0233">DNA recombination</keyword>
<dbReference type="Pfam" id="PF22022">
    <property type="entry name" value="Phage_int_M"/>
    <property type="match status" value="1"/>
</dbReference>
<keyword evidence="9" id="KW-1185">Reference proteome</keyword>
<dbReference type="PROSITE" id="PS51900">
    <property type="entry name" value="CB"/>
    <property type="match status" value="1"/>
</dbReference>
<protein>
    <submittedName>
        <fullName evidence="8">Site-specific integrase</fullName>
    </submittedName>
</protein>
<dbReference type="InterPro" id="IPR053876">
    <property type="entry name" value="Phage_int_M"/>
</dbReference>
<evidence type="ECO:0000256" key="1">
    <source>
        <dbReference type="ARBA" id="ARBA00008857"/>
    </source>
</evidence>
<accession>A0AA42BDI6</accession>
<dbReference type="InterPro" id="IPR010998">
    <property type="entry name" value="Integrase_recombinase_N"/>
</dbReference>
<dbReference type="GO" id="GO:0003677">
    <property type="term" value="F:DNA binding"/>
    <property type="evidence" value="ECO:0007669"/>
    <property type="project" value="UniProtKB-UniRule"/>
</dbReference>
<feature type="domain" description="Tyr recombinase" evidence="6">
    <location>
        <begin position="162"/>
        <end position="349"/>
    </location>
</feature>
<proteinExistence type="inferred from homology"/>
<dbReference type="PANTHER" id="PTHR30629:SF2">
    <property type="entry name" value="PROPHAGE INTEGRASE INTS-RELATED"/>
    <property type="match status" value="1"/>
</dbReference>
<evidence type="ECO:0000256" key="4">
    <source>
        <dbReference type="ARBA" id="ARBA00023172"/>
    </source>
</evidence>
<dbReference type="Proteomes" id="UP001165306">
    <property type="component" value="Unassembled WGS sequence"/>
</dbReference>
<dbReference type="GO" id="GO:0006310">
    <property type="term" value="P:DNA recombination"/>
    <property type="evidence" value="ECO:0007669"/>
    <property type="project" value="UniProtKB-KW"/>
</dbReference>
<dbReference type="InterPro" id="IPR044068">
    <property type="entry name" value="CB"/>
</dbReference>
<dbReference type="EMBL" id="JAMSLR010000008">
    <property type="protein sequence ID" value="MCM8749793.1"/>
    <property type="molecule type" value="Genomic_DNA"/>
</dbReference>
<evidence type="ECO:0000256" key="5">
    <source>
        <dbReference type="PROSITE-ProRule" id="PRU01248"/>
    </source>
</evidence>
<evidence type="ECO:0000256" key="2">
    <source>
        <dbReference type="ARBA" id="ARBA00022908"/>
    </source>
</evidence>
<sequence>MGRRPQGYVYQRRSDGRWVAEITIKGQRHYEYAATEDDAYALLAELRRLALSPAATPPRDQTLTVAAFAEQWLASASLSPSTEEHYREMLRRHVLPKIGATPLDQVKPQDIAQVIAAGKAKGPRIAEKAYVVSHRLFQVATEWGIIGDNPAARLSRPKVEAAPRIVWTREEVAAFTDAMLADPGQWGDLFVVVLYTGLRTSEALGLDWGDIRLAHRSLTVQRGLIELQGRRFVTRETKSRASRRSVSLPDQAIQALLHRGGFSGPVFRYEDGRPPSRSALRSALVWASKRAGVPYIGMHGLRHQHCTMLAWAGVPIKVAQERMGHSSPLITLSIYMHVLPEDHLLASELLDRLFEAG</sequence>
<name>A0AA42BDI6_9BACT</name>
<dbReference type="SUPFAM" id="SSF56349">
    <property type="entry name" value="DNA breaking-rejoining enzymes"/>
    <property type="match status" value="1"/>
</dbReference>
<organism evidence="8 9">
    <name type="scientific">Thermalbibacter longus</name>
    <dbReference type="NCBI Taxonomy" id="2951981"/>
    <lineage>
        <taxon>Bacteria</taxon>
        <taxon>Pseudomonadati</taxon>
        <taxon>Thermomicrobiota</taxon>
        <taxon>Thermomicrobia</taxon>
        <taxon>Thermomicrobiales</taxon>
        <taxon>Thermomicrobiaceae</taxon>
        <taxon>Thermalbibacter</taxon>
    </lineage>
</organism>
<evidence type="ECO:0000313" key="8">
    <source>
        <dbReference type="EMBL" id="MCM8749793.1"/>
    </source>
</evidence>
<evidence type="ECO:0000259" key="6">
    <source>
        <dbReference type="PROSITE" id="PS51898"/>
    </source>
</evidence>